<comment type="caution">
    <text evidence="9">The sequence shown here is derived from an EMBL/GenBank/DDBJ whole genome shotgun (WGS) entry which is preliminary data.</text>
</comment>
<dbReference type="SUPFAM" id="SSF161098">
    <property type="entry name" value="MetI-like"/>
    <property type="match status" value="1"/>
</dbReference>
<keyword evidence="3" id="KW-1003">Cell membrane</keyword>
<evidence type="ECO:0000256" key="6">
    <source>
        <dbReference type="ARBA" id="ARBA00023136"/>
    </source>
</evidence>
<evidence type="ECO:0000313" key="9">
    <source>
        <dbReference type="EMBL" id="MPN44707.1"/>
    </source>
</evidence>
<name>A0A645I0B4_9ZZZZ</name>
<dbReference type="InterPro" id="IPR035906">
    <property type="entry name" value="MetI-like_sf"/>
</dbReference>
<dbReference type="CDD" id="cd06261">
    <property type="entry name" value="TM_PBP2"/>
    <property type="match status" value="1"/>
</dbReference>
<evidence type="ECO:0000256" key="2">
    <source>
        <dbReference type="ARBA" id="ARBA00022448"/>
    </source>
</evidence>
<evidence type="ECO:0000256" key="5">
    <source>
        <dbReference type="ARBA" id="ARBA00022989"/>
    </source>
</evidence>
<evidence type="ECO:0000256" key="3">
    <source>
        <dbReference type="ARBA" id="ARBA00022475"/>
    </source>
</evidence>
<keyword evidence="5 7" id="KW-1133">Transmembrane helix</keyword>
<keyword evidence="4 7" id="KW-0812">Transmembrane</keyword>
<dbReference type="EMBL" id="VSSQ01104037">
    <property type="protein sequence ID" value="MPN44707.1"/>
    <property type="molecule type" value="Genomic_DNA"/>
</dbReference>
<keyword evidence="2" id="KW-0813">Transport</keyword>
<reference evidence="9" key="1">
    <citation type="submission" date="2019-08" db="EMBL/GenBank/DDBJ databases">
        <authorList>
            <person name="Kucharzyk K."/>
            <person name="Murdoch R.W."/>
            <person name="Higgins S."/>
            <person name="Loffler F."/>
        </authorList>
    </citation>
    <scope>NUCLEOTIDE SEQUENCE</scope>
</reference>
<dbReference type="GO" id="GO:0005886">
    <property type="term" value="C:plasma membrane"/>
    <property type="evidence" value="ECO:0007669"/>
    <property type="project" value="UniProtKB-SubCell"/>
</dbReference>
<dbReference type="AlphaFoldDB" id="A0A645I0B4"/>
<organism evidence="9">
    <name type="scientific">bioreactor metagenome</name>
    <dbReference type="NCBI Taxonomy" id="1076179"/>
    <lineage>
        <taxon>unclassified sequences</taxon>
        <taxon>metagenomes</taxon>
        <taxon>ecological metagenomes</taxon>
    </lineage>
</organism>
<proteinExistence type="predicted"/>
<dbReference type="PANTHER" id="PTHR43163">
    <property type="entry name" value="DIPEPTIDE TRANSPORT SYSTEM PERMEASE PROTEIN DPPB-RELATED"/>
    <property type="match status" value="1"/>
</dbReference>
<dbReference type="InterPro" id="IPR000515">
    <property type="entry name" value="MetI-like"/>
</dbReference>
<sequence length="132" mass="14356">MPAFTLGVFTAATITRLLRSNMLEIMTKEYIDVAKAKGLGGYMIVMKHAFKNALSSILTVLGLQIASLIGGAVITETVFGWPGIGRLAVQSITNSDFMVVEAIVFIMAISFTLINLVVDILYCIINPRINMQ</sequence>
<feature type="transmembrane region" description="Helical" evidence="7">
    <location>
        <begin position="102"/>
        <end position="125"/>
    </location>
</feature>
<evidence type="ECO:0000259" key="8">
    <source>
        <dbReference type="PROSITE" id="PS50928"/>
    </source>
</evidence>
<dbReference type="Gene3D" id="1.10.3720.10">
    <property type="entry name" value="MetI-like"/>
    <property type="match status" value="1"/>
</dbReference>
<feature type="transmembrane region" description="Helical" evidence="7">
    <location>
        <begin position="53"/>
        <end position="74"/>
    </location>
</feature>
<gene>
    <name evidence="9" type="primary">dppB_55</name>
    <name evidence="9" type="ORF">SDC9_192272</name>
</gene>
<comment type="subcellular location">
    <subcellularLocation>
        <location evidence="1">Cell membrane</location>
        <topology evidence="1">Multi-pass membrane protein</topology>
    </subcellularLocation>
</comment>
<evidence type="ECO:0000256" key="1">
    <source>
        <dbReference type="ARBA" id="ARBA00004651"/>
    </source>
</evidence>
<evidence type="ECO:0000256" key="4">
    <source>
        <dbReference type="ARBA" id="ARBA00022692"/>
    </source>
</evidence>
<dbReference type="PANTHER" id="PTHR43163:SF6">
    <property type="entry name" value="DIPEPTIDE TRANSPORT SYSTEM PERMEASE PROTEIN DPPB-RELATED"/>
    <property type="match status" value="1"/>
</dbReference>
<protein>
    <submittedName>
        <fullName evidence="9">Dipeptide transport system permease protein DppB</fullName>
    </submittedName>
</protein>
<dbReference type="PROSITE" id="PS50928">
    <property type="entry name" value="ABC_TM1"/>
    <property type="match status" value="1"/>
</dbReference>
<feature type="domain" description="ABC transmembrane type-1" evidence="8">
    <location>
        <begin position="1"/>
        <end position="122"/>
    </location>
</feature>
<dbReference type="GO" id="GO:0055085">
    <property type="term" value="P:transmembrane transport"/>
    <property type="evidence" value="ECO:0007669"/>
    <property type="project" value="InterPro"/>
</dbReference>
<accession>A0A645I0B4</accession>
<dbReference type="Pfam" id="PF00528">
    <property type="entry name" value="BPD_transp_1"/>
    <property type="match status" value="1"/>
</dbReference>
<keyword evidence="6 7" id="KW-0472">Membrane</keyword>
<evidence type="ECO:0000256" key="7">
    <source>
        <dbReference type="SAM" id="Phobius"/>
    </source>
</evidence>